<sequence length="165" mass="17583">MAGRLLKVSSVATALCATSGVYLYSKQLDPNDLSVVRFGRAAATTAIISYDYLTAFRNVELGSDEYSALQSKVFIPLAPYPRLGQVFIPLAPYPRLGQVFIPPGSVSSSGAGVYPPGSVSSSGAGVYTPLAPYPRLGQVFIPPWLHILVAVPLCGTPPSYLWSRF</sequence>
<accession>A0A9Q0ET43</accession>
<dbReference type="AlphaFoldDB" id="A0A9Q0ET43"/>
<comment type="caution">
    <text evidence="1">The sequence shown here is derived from an EMBL/GenBank/DDBJ whole genome shotgun (WGS) entry which is preliminary data.</text>
</comment>
<dbReference type="OrthoDB" id="427480at2759"/>
<keyword evidence="2" id="KW-1185">Reference proteome</keyword>
<gene>
    <name evidence="1" type="ORF">NHX12_019157</name>
</gene>
<protein>
    <submittedName>
        <fullName evidence="1">Uncharacterized protein</fullName>
    </submittedName>
</protein>
<reference evidence="1" key="1">
    <citation type="submission" date="2022-07" db="EMBL/GenBank/DDBJ databases">
        <title>Chromosome-level genome of Muraenolepis orangiensis.</title>
        <authorList>
            <person name="Kim J."/>
        </authorList>
    </citation>
    <scope>NUCLEOTIDE SEQUENCE</scope>
    <source>
        <strain evidence="1">KU_S4_2022</strain>
        <tissue evidence="1">Muscle</tissue>
    </source>
</reference>
<dbReference type="EMBL" id="JANIIK010000035">
    <property type="protein sequence ID" value="KAJ3612900.1"/>
    <property type="molecule type" value="Genomic_DNA"/>
</dbReference>
<evidence type="ECO:0000313" key="1">
    <source>
        <dbReference type="EMBL" id="KAJ3612900.1"/>
    </source>
</evidence>
<organism evidence="1 2">
    <name type="scientific">Muraenolepis orangiensis</name>
    <name type="common">Patagonian moray cod</name>
    <dbReference type="NCBI Taxonomy" id="630683"/>
    <lineage>
        <taxon>Eukaryota</taxon>
        <taxon>Metazoa</taxon>
        <taxon>Chordata</taxon>
        <taxon>Craniata</taxon>
        <taxon>Vertebrata</taxon>
        <taxon>Euteleostomi</taxon>
        <taxon>Actinopterygii</taxon>
        <taxon>Neopterygii</taxon>
        <taxon>Teleostei</taxon>
        <taxon>Neoteleostei</taxon>
        <taxon>Acanthomorphata</taxon>
        <taxon>Zeiogadaria</taxon>
        <taxon>Gadariae</taxon>
        <taxon>Gadiformes</taxon>
        <taxon>Muraenolepidoidei</taxon>
        <taxon>Muraenolepididae</taxon>
        <taxon>Muraenolepis</taxon>
    </lineage>
</organism>
<evidence type="ECO:0000313" key="2">
    <source>
        <dbReference type="Proteomes" id="UP001148018"/>
    </source>
</evidence>
<dbReference type="Proteomes" id="UP001148018">
    <property type="component" value="Unassembled WGS sequence"/>
</dbReference>
<name>A0A9Q0ET43_9TELE</name>
<proteinExistence type="predicted"/>